<protein>
    <submittedName>
        <fullName evidence="1">Uncharacterized protein</fullName>
    </submittedName>
</protein>
<evidence type="ECO:0000313" key="1">
    <source>
        <dbReference type="EMBL" id="KKB60851.1"/>
    </source>
</evidence>
<organism evidence="1 2">
    <name type="scientific">Robbsia andropogonis</name>
    <dbReference type="NCBI Taxonomy" id="28092"/>
    <lineage>
        <taxon>Bacteria</taxon>
        <taxon>Pseudomonadati</taxon>
        <taxon>Pseudomonadota</taxon>
        <taxon>Betaproteobacteria</taxon>
        <taxon>Burkholderiales</taxon>
        <taxon>Burkholderiaceae</taxon>
        <taxon>Robbsia</taxon>
    </lineage>
</organism>
<keyword evidence="2" id="KW-1185">Reference proteome</keyword>
<sequence>MSQASAMNSKSPCYLVKSRDIRAAALYELADAVMHNRNIPGLSPETAYVLTHEQFPTLVEGLIDGPAIKVGIFLEPMYKEMRLIEQRLWREYAYACFVSNQCSFQLLQVFFPELT</sequence>
<name>A0A0F5JSM3_9BURK</name>
<accession>A0A0F5JSM3</accession>
<comment type="caution">
    <text evidence="1">The sequence shown here is derived from an EMBL/GenBank/DDBJ whole genome shotgun (WGS) entry which is preliminary data.</text>
</comment>
<evidence type="ECO:0000313" key="2">
    <source>
        <dbReference type="Proteomes" id="UP000033618"/>
    </source>
</evidence>
<dbReference type="Proteomes" id="UP000033618">
    <property type="component" value="Unassembled WGS sequence"/>
</dbReference>
<dbReference type="AlphaFoldDB" id="A0A0F5JSM3"/>
<reference evidence="1 2" key="1">
    <citation type="submission" date="2015-03" db="EMBL/GenBank/DDBJ databases">
        <title>Draft Genome Sequence of Burkholderia andropogonis type strain ICMP2807, isolated from Sorghum bicolor.</title>
        <authorList>
            <person name="Lopes-Santos L."/>
            <person name="Castro D.B."/>
            <person name="Ottoboni L.M."/>
            <person name="Park D."/>
            <person name="Weirc B.S."/>
            <person name="Destefano S.A."/>
        </authorList>
    </citation>
    <scope>NUCLEOTIDE SEQUENCE [LARGE SCALE GENOMIC DNA]</scope>
    <source>
        <strain evidence="1 2">ICMP2807</strain>
    </source>
</reference>
<gene>
    <name evidence="1" type="ORF">WM40_26790</name>
</gene>
<feature type="non-terminal residue" evidence="1">
    <location>
        <position position="115"/>
    </location>
</feature>
<proteinExistence type="predicted"/>
<dbReference type="EMBL" id="LAQU01000163">
    <property type="protein sequence ID" value="KKB60851.1"/>
    <property type="molecule type" value="Genomic_DNA"/>
</dbReference>